<evidence type="ECO:0000256" key="2">
    <source>
        <dbReference type="ARBA" id="ARBA00022475"/>
    </source>
</evidence>
<dbReference type="InterPro" id="IPR001279">
    <property type="entry name" value="Metallo-B-lactamas"/>
</dbReference>
<dbReference type="AlphaFoldDB" id="A0A3E0IN42"/>
<evidence type="ECO:0000256" key="6">
    <source>
        <dbReference type="SAM" id="Phobius"/>
    </source>
</evidence>
<dbReference type="EMBL" id="QKXQ01000420">
    <property type="protein sequence ID" value="REH93109.1"/>
    <property type="molecule type" value="Genomic_DNA"/>
</dbReference>
<dbReference type="InterPro" id="IPR036866">
    <property type="entry name" value="RibonucZ/Hydroxyglut_hydro"/>
</dbReference>
<dbReference type="OrthoDB" id="9761531at2"/>
<evidence type="ECO:0000256" key="5">
    <source>
        <dbReference type="ARBA" id="ARBA00023136"/>
    </source>
</evidence>
<evidence type="ECO:0000256" key="3">
    <source>
        <dbReference type="ARBA" id="ARBA00022692"/>
    </source>
</evidence>
<keyword evidence="5 6" id="KW-0472">Membrane</keyword>
<name>A0A3E0IN42_9STAP</name>
<evidence type="ECO:0000259" key="7">
    <source>
        <dbReference type="SMART" id="SM00849"/>
    </source>
</evidence>
<dbReference type="SMART" id="SM00849">
    <property type="entry name" value="Lactamase_B"/>
    <property type="match status" value="1"/>
</dbReference>
<comment type="caution">
    <text evidence="8">The sequence shown here is derived from an EMBL/GenBank/DDBJ whole genome shotgun (WGS) entry which is preliminary data.</text>
</comment>
<evidence type="ECO:0000313" key="9">
    <source>
        <dbReference type="Proteomes" id="UP000256562"/>
    </source>
</evidence>
<feature type="transmembrane region" description="Helical" evidence="6">
    <location>
        <begin position="456"/>
        <end position="474"/>
    </location>
</feature>
<feature type="transmembrane region" description="Helical" evidence="6">
    <location>
        <begin position="40"/>
        <end position="60"/>
    </location>
</feature>
<dbReference type="NCBIfam" id="TIGR00361">
    <property type="entry name" value="ComEC_Rec2"/>
    <property type="match status" value="1"/>
</dbReference>
<feature type="transmembrane region" description="Helical" evidence="6">
    <location>
        <begin position="435"/>
        <end position="451"/>
    </location>
</feature>
<proteinExistence type="predicted"/>
<dbReference type="GO" id="GO:0030420">
    <property type="term" value="P:establishment of competence for transformation"/>
    <property type="evidence" value="ECO:0007669"/>
    <property type="project" value="InterPro"/>
</dbReference>
<evidence type="ECO:0000256" key="4">
    <source>
        <dbReference type="ARBA" id="ARBA00022989"/>
    </source>
</evidence>
<evidence type="ECO:0000313" key="8">
    <source>
        <dbReference type="EMBL" id="REH93109.1"/>
    </source>
</evidence>
<feature type="transmembrane region" description="Helical" evidence="6">
    <location>
        <begin position="245"/>
        <end position="264"/>
    </location>
</feature>
<dbReference type="CDD" id="cd07731">
    <property type="entry name" value="ComA-like_MBL-fold"/>
    <property type="match status" value="1"/>
</dbReference>
<protein>
    <submittedName>
        <fullName evidence="8">DNA internalization-related competence protein ComEC/Rec2</fullName>
    </submittedName>
</protein>
<comment type="subcellular location">
    <subcellularLocation>
        <location evidence="1">Cell membrane</location>
        <topology evidence="1">Multi-pass membrane protein</topology>
    </subcellularLocation>
</comment>
<dbReference type="Pfam" id="PF03772">
    <property type="entry name" value="Competence"/>
    <property type="match status" value="1"/>
</dbReference>
<dbReference type="InterPro" id="IPR035681">
    <property type="entry name" value="ComA-like_MBL"/>
</dbReference>
<gene>
    <name evidence="8" type="ORF">DOS83_09125</name>
</gene>
<dbReference type="Pfam" id="PF00753">
    <property type="entry name" value="Lactamase_B"/>
    <property type="match status" value="1"/>
</dbReference>
<organism evidence="8 9">
    <name type="scientific">Staphylococcus felis</name>
    <dbReference type="NCBI Taxonomy" id="46127"/>
    <lineage>
        <taxon>Bacteria</taxon>
        <taxon>Bacillati</taxon>
        <taxon>Bacillota</taxon>
        <taxon>Bacilli</taxon>
        <taxon>Bacillales</taxon>
        <taxon>Staphylococcaceae</taxon>
        <taxon>Staphylococcus</taxon>
    </lineage>
</organism>
<dbReference type="Proteomes" id="UP000256562">
    <property type="component" value="Unassembled WGS sequence"/>
</dbReference>
<feature type="transmembrane region" description="Helical" evidence="6">
    <location>
        <begin position="405"/>
        <end position="429"/>
    </location>
</feature>
<accession>A0A3E0IN42</accession>
<dbReference type="InterPro" id="IPR052159">
    <property type="entry name" value="Competence_DNA_uptake"/>
</dbReference>
<feature type="transmembrane region" description="Helical" evidence="6">
    <location>
        <begin position="284"/>
        <end position="303"/>
    </location>
</feature>
<dbReference type="GO" id="GO:0005886">
    <property type="term" value="C:plasma membrane"/>
    <property type="evidence" value="ECO:0007669"/>
    <property type="project" value="UniProtKB-SubCell"/>
</dbReference>
<keyword evidence="3 6" id="KW-0812">Transmembrane</keyword>
<keyword evidence="4 6" id="KW-1133">Transmembrane helix</keyword>
<dbReference type="Gene3D" id="3.60.15.10">
    <property type="entry name" value="Ribonuclease Z/Hydroxyacylglutathione hydrolase-like"/>
    <property type="match status" value="1"/>
</dbReference>
<feature type="transmembrane region" description="Helical" evidence="6">
    <location>
        <begin position="338"/>
        <end position="358"/>
    </location>
</feature>
<dbReference type="NCBIfam" id="TIGR00360">
    <property type="entry name" value="ComEC_N-term"/>
    <property type="match status" value="1"/>
</dbReference>
<dbReference type="PANTHER" id="PTHR30619">
    <property type="entry name" value="DNA INTERNALIZATION/COMPETENCE PROTEIN COMEC/REC2"/>
    <property type="match status" value="1"/>
</dbReference>
<feature type="transmembrane region" description="Helical" evidence="6">
    <location>
        <begin position="12"/>
        <end position="34"/>
    </location>
</feature>
<dbReference type="InterPro" id="IPR004477">
    <property type="entry name" value="ComEC_N"/>
</dbReference>
<dbReference type="InterPro" id="IPR004797">
    <property type="entry name" value="Competence_ComEC/Rec2"/>
</dbReference>
<evidence type="ECO:0000256" key="1">
    <source>
        <dbReference type="ARBA" id="ARBA00004651"/>
    </source>
</evidence>
<feature type="transmembrane region" description="Helical" evidence="6">
    <location>
        <begin position="213"/>
        <end position="233"/>
    </location>
</feature>
<feature type="transmembrane region" description="Helical" evidence="6">
    <location>
        <begin position="370"/>
        <end position="393"/>
    </location>
</feature>
<reference evidence="8 9" key="1">
    <citation type="journal article" date="2018" name="Vet. Microbiol.">
        <title>Characterisation of Staphylococcus felis isolated from cats using whole genome sequencing.</title>
        <authorList>
            <person name="Worthing K."/>
            <person name="Pang S."/>
            <person name="Trott D.J."/>
            <person name="Abraham S."/>
            <person name="Coombs G.W."/>
            <person name="Jordan D."/>
            <person name="McIntyre L."/>
            <person name="Davies M.R."/>
            <person name="Norris J."/>
        </authorList>
    </citation>
    <scope>NUCLEOTIDE SEQUENCE [LARGE SCALE GENOMIC DNA]</scope>
    <source>
        <strain evidence="8 9">F9</strain>
    </source>
</reference>
<feature type="domain" description="Metallo-beta-lactamase" evidence="7">
    <location>
        <begin position="488"/>
        <end position="694"/>
    </location>
</feature>
<keyword evidence="2" id="KW-1003">Cell membrane</keyword>
<feature type="transmembrane region" description="Helical" evidence="6">
    <location>
        <begin position="309"/>
        <end position="326"/>
    </location>
</feature>
<sequence>MIYLLLSYVIGQIFYHHLYTACFLFLTLTCSMVFKKYPIPFYILIVFVSILGYNVESYMLKEYNSQQHPQINSPSPISIKMNIDFNSLPLIKNNQYTANITSNHNHFILSSYNLKRMYRPNASFILNYSCTVEGKIKPSSIKGAPAYFTIKTLQTAQCFKRKPNLMNRIEYYKNIATERIMNSNIHGKRTIIALITGQTQFLDHNYREIIRSLGISHLYAISGTHVGIFTFLLNNLLKRMPIPRFIVKLFLLIILPVFLVFTGYSPSAERAVFMTMLGLVFSKWLHIASLHLLLVTYLLLSLFEPQLHYHIGFQFSFTICFLLIFLQKCYIHLSFIKVLFITSFLSTIGTLAISYHHLNEFQWLGLITNVFFIPLYCTLILPFAFCTVLFSVMAPQLLFLFEAPFYILFHLEQCLIFIFNPMTAIHFFIPHAGEVGYFIFVVFMFILMLLCKYNRYFLALSMMFVLIYMSSIFMTHHVNRMTVIDVGQGDSILFESQNGKKLMIDTGGKNERLKAFNSTYNISEKRILPLFKKRGIRTIDYIVLTHDHQDHIGELKHLVDAIKIKQIIINPNKFDKEKLKAIIQLSNERDIKVQSYLNQHQIQLGEFTFKFYNTDIQNSDDPNEHSIVTLASFNNIDTLLMGDATELNEKQLLSKYSLPTIELLKVGHHGSKTSSSEKFLKTIHPKVALISSGQNNVYHLPHPEILKRLNSLDIKAYNTSKNSHISIIFQDNHYFITNEK</sequence>
<dbReference type="SUPFAM" id="SSF56281">
    <property type="entry name" value="Metallo-hydrolase/oxidoreductase"/>
    <property type="match status" value="1"/>
</dbReference>
<dbReference type="PANTHER" id="PTHR30619:SF1">
    <property type="entry name" value="RECOMBINATION PROTEIN 2"/>
    <property type="match status" value="1"/>
</dbReference>